<dbReference type="AlphaFoldDB" id="A0A1Y6JYA4"/>
<name>A0A1Y6JYA4_9LACO</name>
<proteinExistence type="predicted"/>
<dbReference type="KEGG" id="lzy:LZ3411_1730"/>
<accession>A0A1Y6JYA4</accession>
<protein>
    <submittedName>
        <fullName evidence="1">Uncharacterized protein</fullName>
    </submittedName>
</protein>
<evidence type="ECO:0000313" key="1">
    <source>
        <dbReference type="EMBL" id="SMS14780.1"/>
    </source>
</evidence>
<evidence type="ECO:0000313" key="2">
    <source>
        <dbReference type="Proteomes" id="UP000195412"/>
    </source>
</evidence>
<sequence length="51" mass="5447">MNVTLSTTFLLIISTSSLTALFGVHAIGSQVQHTQSGAPAQLTYWLNRLTG</sequence>
<organism evidence="1 2">
    <name type="scientific">Levilactobacillus zymae</name>
    <dbReference type="NCBI Taxonomy" id="267363"/>
    <lineage>
        <taxon>Bacteria</taxon>
        <taxon>Bacillati</taxon>
        <taxon>Bacillota</taxon>
        <taxon>Bacilli</taxon>
        <taxon>Lactobacillales</taxon>
        <taxon>Lactobacillaceae</taxon>
        <taxon>Levilactobacillus</taxon>
    </lineage>
</organism>
<reference evidence="2" key="1">
    <citation type="submission" date="2017-05" db="EMBL/GenBank/DDBJ databases">
        <authorList>
            <person name="Papadimitriou K."/>
        </authorList>
    </citation>
    <scope>NUCLEOTIDE SEQUENCE [LARGE SCALE GENOMIC DNA]</scope>
    <source>
        <strain evidence="2">ACA-DC 3411</strain>
    </source>
</reference>
<dbReference type="Proteomes" id="UP000195412">
    <property type="component" value="Chromosome I"/>
</dbReference>
<dbReference type="EMBL" id="LT854705">
    <property type="protein sequence ID" value="SMS14780.1"/>
    <property type="molecule type" value="Genomic_DNA"/>
</dbReference>
<gene>
    <name evidence="1" type="ORF">LZ3411_1730</name>
</gene>